<comment type="caution">
    <text evidence="5">The sequence shown here is derived from an EMBL/GenBank/DDBJ whole genome shotgun (WGS) entry which is preliminary data.</text>
</comment>
<proteinExistence type="inferred from homology"/>
<dbReference type="SUPFAM" id="SSF55729">
    <property type="entry name" value="Acyl-CoA N-acyltransferases (Nat)"/>
    <property type="match status" value="1"/>
</dbReference>
<dbReference type="EMBL" id="BONY01000009">
    <property type="protein sequence ID" value="GIH03686.1"/>
    <property type="molecule type" value="Genomic_DNA"/>
</dbReference>
<dbReference type="Pfam" id="PF13302">
    <property type="entry name" value="Acetyltransf_3"/>
    <property type="match status" value="1"/>
</dbReference>
<dbReference type="PROSITE" id="PS51186">
    <property type="entry name" value="GNAT"/>
    <property type="match status" value="1"/>
</dbReference>
<name>A0A8J3VEW8_9ACTN</name>
<accession>A0A8J3VEW8</accession>
<evidence type="ECO:0000256" key="2">
    <source>
        <dbReference type="ARBA" id="ARBA00023315"/>
    </source>
</evidence>
<organism evidence="5 6">
    <name type="scientific">Rhizocola hellebori</name>
    <dbReference type="NCBI Taxonomy" id="1392758"/>
    <lineage>
        <taxon>Bacteria</taxon>
        <taxon>Bacillati</taxon>
        <taxon>Actinomycetota</taxon>
        <taxon>Actinomycetes</taxon>
        <taxon>Micromonosporales</taxon>
        <taxon>Micromonosporaceae</taxon>
        <taxon>Rhizocola</taxon>
    </lineage>
</organism>
<dbReference type="Gene3D" id="3.40.630.30">
    <property type="match status" value="1"/>
</dbReference>
<feature type="domain" description="N-acetyltransferase" evidence="4">
    <location>
        <begin position="11"/>
        <end position="177"/>
    </location>
</feature>
<reference evidence="5" key="1">
    <citation type="submission" date="2021-01" db="EMBL/GenBank/DDBJ databases">
        <title>Whole genome shotgun sequence of Rhizocola hellebori NBRC 109834.</title>
        <authorList>
            <person name="Komaki H."/>
            <person name="Tamura T."/>
        </authorList>
    </citation>
    <scope>NUCLEOTIDE SEQUENCE</scope>
    <source>
        <strain evidence="5">NBRC 109834</strain>
    </source>
</reference>
<evidence type="ECO:0000256" key="1">
    <source>
        <dbReference type="ARBA" id="ARBA00022679"/>
    </source>
</evidence>
<comment type="similarity">
    <text evidence="3">Belongs to the acetyltransferase family. RimJ subfamily.</text>
</comment>
<dbReference type="PANTHER" id="PTHR43792">
    <property type="entry name" value="GNAT FAMILY, PUTATIVE (AFU_ORTHOLOGUE AFUA_3G00765)-RELATED-RELATED"/>
    <property type="match status" value="1"/>
</dbReference>
<keyword evidence="2" id="KW-0012">Acyltransferase</keyword>
<evidence type="ECO:0000313" key="6">
    <source>
        <dbReference type="Proteomes" id="UP000612899"/>
    </source>
</evidence>
<evidence type="ECO:0000259" key="4">
    <source>
        <dbReference type="PROSITE" id="PS51186"/>
    </source>
</evidence>
<dbReference type="PANTHER" id="PTHR43792:SF8">
    <property type="entry name" value="[RIBOSOMAL PROTEIN US5]-ALANINE N-ACETYLTRANSFERASE"/>
    <property type="match status" value="1"/>
</dbReference>
<sequence length="181" mass="20185">MYPVEILGPRLVLRDYRIDDAEEFHALLVHPRRVPGPLEIAAPTVDMVVAELTLRQTAAQEPDRKDYQLAMTLDGRIIGSCSLSGFEPRHFRAELGYMVHPDLHGHGYASEAARLMVRFGLGELGLHRIEATTAPDNAASQRVLEKIGMSYEGLARHHVLVGGHTWRDSLRYAILATDPMP</sequence>
<dbReference type="InterPro" id="IPR000182">
    <property type="entry name" value="GNAT_dom"/>
</dbReference>
<protein>
    <submittedName>
        <fullName evidence="5">N-acetyltransferase</fullName>
    </submittedName>
</protein>
<dbReference type="CDD" id="cd04301">
    <property type="entry name" value="NAT_SF"/>
    <property type="match status" value="1"/>
</dbReference>
<evidence type="ECO:0000256" key="3">
    <source>
        <dbReference type="ARBA" id="ARBA00038502"/>
    </source>
</evidence>
<dbReference type="GO" id="GO:0016747">
    <property type="term" value="F:acyltransferase activity, transferring groups other than amino-acyl groups"/>
    <property type="evidence" value="ECO:0007669"/>
    <property type="project" value="InterPro"/>
</dbReference>
<gene>
    <name evidence="5" type="ORF">Rhe02_17530</name>
</gene>
<evidence type="ECO:0000313" key="5">
    <source>
        <dbReference type="EMBL" id="GIH03686.1"/>
    </source>
</evidence>
<keyword evidence="6" id="KW-1185">Reference proteome</keyword>
<dbReference type="Proteomes" id="UP000612899">
    <property type="component" value="Unassembled WGS sequence"/>
</dbReference>
<dbReference type="InterPro" id="IPR051531">
    <property type="entry name" value="N-acetyltransferase"/>
</dbReference>
<dbReference type="RefSeq" id="WP_203907602.1">
    <property type="nucleotide sequence ID" value="NZ_BONY01000009.1"/>
</dbReference>
<keyword evidence="1" id="KW-0808">Transferase</keyword>
<dbReference type="InterPro" id="IPR016181">
    <property type="entry name" value="Acyl_CoA_acyltransferase"/>
</dbReference>
<dbReference type="AlphaFoldDB" id="A0A8J3VEW8"/>